<dbReference type="InterPro" id="IPR045967">
    <property type="entry name" value="HAM1-like_N"/>
</dbReference>
<proteinExistence type="predicted"/>
<name>A0A8H5AY11_9AGAR</name>
<dbReference type="Proteomes" id="UP000567179">
    <property type="component" value="Unassembled WGS sequence"/>
</dbReference>
<dbReference type="OrthoDB" id="19394at2759"/>
<organism evidence="2 3">
    <name type="scientific">Psilocybe cf. subviscida</name>
    <dbReference type="NCBI Taxonomy" id="2480587"/>
    <lineage>
        <taxon>Eukaryota</taxon>
        <taxon>Fungi</taxon>
        <taxon>Dikarya</taxon>
        <taxon>Basidiomycota</taxon>
        <taxon>Agaricomycotina</taxon>
        <taxon>Agaricomycetes</taxon>
        <taxon>Agaricomycetidae</taxon>
        <taxon>Agaricales</taxon>
        <taxon>Agaricineae</taxon>
        <taxon>Strophariaceae</taxon>
        <taxon>Psilocybe</taxon>
    </lineage>
</organism>
<accession>A0A8H5AY11</accession>
<comment type="caution">
    <text evidence="2">The sequence shown here is derived from an EMBL/GenBank/DDBJ whole genome shotgun (WGS) entry which is preliminary data.</text>
</comment>
<sequence length="196" mass="22381">MRKHGEHIEQCGVNIFPHENQRSTFTSTFQRSTAVLRRGRVSQQFNQDWARLTRYLLCYFESVLKFNPELCNDILRALLCAPIEELGLISISHVEYTDEGLDLDVEGSKDGTPCQTLSLLMRRTTSISARISNMRDVESYHRISGHKFKDWGAAGVVLDGDRTKSSAFKVDPVNIKVSILKFAILDSNYDFLYKTI</sequence>
<evidence type="ECO:0000259" key="1">
    <source>
        <dbReference type="Pfam" id="PF19343"/>
    </source>
</evidence>
<dbReference type="AlphaFoldDB" id="A0A8H5AY11"/>
<protein>
    <recommendedName>
        <fullName evidence="1">HAM1-like N-terminal domain-containing protein</fullName>
    </recommendedName>
</protein>
<evidence type="ECO:0000313" key="2">
    <source>
        <dbReference type="EMBL" id="KAF5313026.1"/>
    </source>
</evidence>
<feature type="domain" description="HAM1-like N-terminal" evidence="1">
    <location>
        <begin position="29"/>
        <end position="106"/>
    </location>
</feature>
<reference evidence="2 3" key="1">
    <citation type="journal article" date="2020" name="ISME J.">
        <title>Uncovering the hidden diversity of litter-decomposition mechanisms in mushroom-forming fungi.</title>
        <authorList>
            <person name="Floudas D."/>
            <person name="Bentzer J."/>
            <person name="Ahren D."/>
            <person name="Johansson T."/>
            <person name="Persson P."/>
            <person name="Tunlid A."/>
        </authorList>
    </citation>
    <scope>NUCLEOTIDE SEQUENCE [LARGE SCALE GENOMIC DNA]</scope>
    <source>
        <strain evidence="2 3">CBS 101986</strain>
    </source>
</reference>
<dbReference type="Pfam" id="PF19343">
    <property type="entry name" value="HAM1_N"/>
    <property type="match status" value="1"/>
</dbReference>
<gene>
    <name evidence="2" type="ORF">D9619_003849</name>
</gene>
<evidence type="ECO:0000313" key="3">
    <source>
        <dbReference type="Proteomes" id="UP000567179"/>
    </source>
</evidence>
<dbReference type="EMBL" id="JAACJJ010000056">
    <property type="protein sequence ID" value="KAF5313026.1"/>
    <property type="molecule type" value="Genomic_DNA"/>
</dbReference>
<keyword evidence="3" id="KW-1185">Reference proteome</keyword>